<dbReference type="AlphaFoldDB" id="A0A229VXR2"/>
<keyword evidence="3" id="KW-1185">Reference proteome</keyword>
<comment type="caution">
    <text evidence="2">The sequence shown here is derived from an EMBL/GenBank/DDBJ whole genome shotgun (WGS) entry which is preliminary data.</text>
</comment>
<protein>
    <submittedName>
        <fullName evidence="2">Uncharacterized protein</fullName>
    </submittedName>
</protein>
<feature type="compositionally biased region" description="Low complexity" evidence="1">
    <location>
        <begin position="45"/>
        <end position="67"/>
    </location>
</feature>
<dbReference type="Proteomes" id="UP000215433">
    <property type="component" value="Unassembled WGS sequence"/>
</dbReference>
<reference evidence="2 3" key="1">
    <citation type="submission" date="2017-05" db="EMBL/GenBank/DDBJ databases">
        <title>Bifidobacterium vansinderenii sp. nov.</title>
        <authorList>
            <person name="Lugli G.A."/>
            <person name="Duranti S."/>
            <person name="Mangifesta M."/>
        </authorList>
    </citation>
    <scope>NUCLEOTIDE SEQUENCE [LARGE SCALE GENOMIC DNA]</scope>
    <source>
        <strain evidence="2 3">Tam10B</strain>
    </source>
</reference>
<accession>A0A229VXR2</accession>
<feature type="compositionally biased region" description="Basic and acidic residues" evidence="1">
    <location>
        <begin position="70"/>
        <end position="84"/>
    </location>
</feature>
<dbReference type="EMBL" id="NEWD01000016">
    <property type="protein sequence ID" value="OXN00401.1"/>
    <property type="molecule type" value="Genomic_DNA"/>
</dbReference>
<name>A0A229VXR2_9BIFI</name>
<sequence>MMVGTTSMNGAGSVTRRNGRMTMRLAAVLVAASLGLAGLAGCGSSGNAETGSNGSTSTNTNTGTSKGKAGKTEERKGLDAKQTGKQELRWNGLLSGFDNTNKDEYVFMVDLDWRNTGDGDAQASQVLTGEVTTPSGKQGKVTFDYQTPSTDVADQSLFKPENPTLKVGETGRVKLYIHMPWDEVNAVPTPKNPMQLTIRDNGGNEFHWTIPVLPIQTDPVAGDGITPADPNDPDNFMPKYDWVK</sequence>
<evidence type="ECO:0000256" key="1">
    <source>
        <dbReference type="SAM" id="MobiDB-lite"/>
    </source>
</evidence>
<proteinExistence type="predicted"/>
<gene>
    <name evidence="2" type="ORF">Tam10B_1271</name>
</gene>
<organism evidence="2 3">
    <name type="scientific">Bifidobacterium vansinderenii</name>
    <dbReference type="NCBI Taxonomy" id="1984871"/>
    <lineage>
        <taxon>Bacteria</taxon>
        <taxon>Bacillati</taxon>
        <taxon>Actinomycetota</taxon>
        <taxon>Actinomycetes</taxon>
        <taxon>Bifidobacteriales</taxon>
        <taxon>Bifidobacteriaceae</taxon>
        <taxon>Bifidobacterium</taxon>
    </lineage>
</organism>
<feature type="region of interest" description="Disordered" evidence="1">
    <location>
        <begin position="219"/>
        <end position="244"/>
    </location>
</feature>
<feature type="region of interest" description="Disordered" evidence="1">
    <location>
        <begin position="45"/>
        <end position="84"/>
    </location>
</feature>
<evidence type="ECO:0000313" key="3">
    <source>
        <dbReference type="Proteomes" id="UP000215433"/>
    </source>
</evidence>
<evidence type="ECO:0000313" key="2">
    <source>
        <dbReference type="EMBL" id="OXN00401.1"/>
    </source>
</evidence>